<gene>
    <name evidence="1" type="ORF">A8C56_17045</name>
</gene>
<protein>
    <submittedName>
        <fullName evidence="1">Uncharacterized protein</fullName>
    </submittedName>
</protein>
<proteinExistence type="predicted"/>
<evidence type="ECO:0000313" key="2">
    <source>
        <dbReference type="Proteomes" id="UP000077667"/>
    </source>
</evidence>
<dbReference type="Proteomes" id="UP000077667">
    <property type="component" value="Chromosome"/>
</dbReference>
<keyword evidence="2" id="KW-1185">Reference proteome</keyword>
<dbReference type="EMBL" id="CP015772">
    <property type="protein sequence ID" value="ANH82446.1"/>
    <property type="molecule type" value="Genomic_DNA"/>
</dbReference>
<name>A0A1A9I494_9BACT</name>
<evidence type="ECO:0000313" key="1">
    <source>
        <dbReference type="EMBL" id="ANH82446.1"/>
    </source>
</evidence>
<accession>A0A1A9I494</accession>
<organism evidence="1 2">
    <name type="scientific">Niabella ginsenosidivorans</name>
    <dbReference type="NCBI Taxonomy" id="1176587"/>
    <lineage>
        <taxon>Bacteria</taxon>
        <taxon>Pseudomonadati</taxon>
        <taxon>Bacteroidota</taxon>
        <taxon>Chitinophagia</taxon>
        <taxon>Chitinophagales</taxon>
        <taxon>Chitinophagaceae</taxon>
        <taxon>Niabella</taxon>
    </lineage>
</organism>
<sequence>MQQLRLMESVINTVNSQCHPEIIIKAFAFMPACGGRLLKLSYRQLFQFLILPLFCLPQKVEQKKGSRKLTQAISGGNYHRLPGK</sequence>
<reference evidence="1 2" key="1">
    <citation type="submission" date="2016-05" db="EMBL/GenBank/DDBJ databases">
        <title>Niabella ginsenosidivorans BS26 whole genome sequencing.</title>
        <authorList>
            <person name="Im W.T."/>
            <person name="Siddiqi M.Z."/>
        </authorList>
    </citation>
    <scope>NUCLEOTIDE SEQUENCE [LARGE SCALE GENOMIC DNA]</scope>
    <source>
        <strain evidence="1 2">BS26</strain>
    </source>
</reference>
<dbReference type="KEGG" id="nia:A8C56_17045"/>
<dbReference type="AlphaFoldDB" id="A0A1A9I494"/>